<dbReference type="Pfam" id="PF02536">
    <property type="entry name" value="mTERF"/>
    <property type="match status" value="1"/>
</dbReference>
<dbReference type="KEGG" id="cfo:105251682"/>
<dbReference type="AlphaFoldDB" id="E2AF12"/>
<organism evidence="4">
    <name type="scientific">Camponotus floridanus</name>
    <name type="common">Florida carpenter ant</name>
    <dbReference type="NCBI Taxonomy" id="104421"/>
    <lineage>
        <taxon>Eukaryota</taxon>
        <taxon>Metazoa</taxon>
        <taxon>Ecdysozoa</taxon>
        <taxon>Arthropoda</taxon>
        <taxon>Hexapoda</taxon>
        <taxon>Insecta</taxon>
        <taxon>Pterygota</taxon>
        <taxon>Neoptera</taxon>
        <taxon>Endopterygota</taxon>
        <taxon>Hymenoptera</taxon>
        <taxon>Apocrita</taxon>
        <taxon>Aculeata</taxon>
        <taxon>Formicoidea</taxon>
        <taxon>Formicidae</taxon>
        <taxon>Formicinae</taxon>
        <taxon>Camponotus</taxon>
    </lineage>
</organism>
<evidence type="ECO:0000256" key="2">
    <source>
        <dbReference type="ARBA" id="ARBA00022946"/>
    </source>
</evidence>
<keyword evidence="4" id="KW-1185">Reference proteome</keyword>
<evidence type="ECO:0000313" key="3">
    <source>
        <dbReference type="EMBL" id="EFN67967.1"/>
    </source>
</evidence>
<proteinExistence type="inferred from homology"/>
<dbReference type="InterPro" id="IPR003690">
    <property type="entry name" value="MTERF"/>
</dbReference>
<dbReference type="SMART" id="SM00733">
    <property type="entry name" value="Mterf"/>
    <property type="match status" value="4"/>
</dbReference>
<dbReference type="PANTHER" id="PTHR13068">
    <property type="entry name" value="CGI-12 PROTEIN-RELATED"/>
    <property type="match status" value="1"/>
</dbReference>
<dbReference type="Proteomes" id="UP000000311">
    <property type="component" value="Unassembled WGS sequence"/>
</dbReference>
<keyword evidence="2" id="KW-0809">Transit peptide</keyword>
<dbReference type="OMA" id="NPFWLMF"/>
<dbReference type="InParanoid" id="E2AF12"/>
<evidence type="ECO:0000313" key="4">
    <source>
        <dbReference type="Proteomes" id="UP000000311"/>
    </source>
</evidence>
<dbReference type="InterPro" id="IPR038538">
    <property type="entry name" value="MTERF_sf"/>
</dbReference>
<dbReference type="GO" id="GO:0005739">
    <property type="term" value="C:mitochondrion"/>
    <property type="evidence" value="ECO:0007669"/>
    <property type="project" value="TreeGrafter"/>
</dbReference>
<name>E2AF12_CAMFO</name>
<dbReference type="STRING" id="104421.E2AF12"/>
<gene>
    <name evidence="3" type="ORF">EAG_10505</name>
</gene>
<sequence length="399" mass="46237">MPLQRCYSLVSISRPVANLITRFVSKSNGFNQCLPKEHDKSGTNVTIFDSNISSECTKADNENYTWKSRHNLNENVNTTAPRHIQPTITNLPSEDFLDDQDVTLPNPLDTCTEDISDIGPYLTPTFTFAKYANKSRTIQELVKLGVSLYKIESKKGMLNYILTLDFDRDIKPYITFLHDCGVPADYLGDFLTKNPNILKEDMDDLHTRIRYLRAHEFNIDSIKTIICKNPKWLLYSTKDIDGRLGYFQSNFKLSGNEVRILTVKASNVITYKMSHLMENTMTIKEDMDFNEKQRKQLLLTLPRIWVKNREKLFAVFQYAHDEMQLQHNLLVKMPHILLCRKTRLQQRHSFLVEMKKAQYDPSKPMYVSPKTLISGTDAEFCINIAKTSVDVYNAFLKTF</sequence>
<dbReference type="GO" id="GO:0006390">
    <property type="term" value="P:mitochondrial transcription"/>
    <property type="evidence" value="ECO:0007669"/>
    <property type="project" value="TreeGrafter"/>
</dbReference>
<dbReference type="GO" id="GO:0003676">
    <property type="term" value="F:nucleic acid binding"/>
    <property type="evidence" value="ECO:0007669"/>
    <property type="project" value="InterPro"/>
</dbReference>
<dbReference type="FunCoup" id="E2AF12">
    <property type="interactions" value="1182"/>
</dbReference>
<reference evidence="3 4" key="1">
    <citation type="journal article" date="2010" name="Science">
        <title>Genomic comparison of the ants Camponotus floridanus and Harpegnathos saltator.</title>
        <authorList>
            <person name="Bonasio R."/>
            <person name="Zhang G."/>
            <person name="Ye C."/>
            <person name="Mutti N.S."/>
            <person name="Fang X."/>
            <person name="Qin N."/>
            <person name="Donahue G."/>
            <person name="Yang P."/>
            <person name="Li Q."/>
            <person name="Li C."/>
            <person name="Zhang P."/>
            <person name="Huang Z."/>
            <person name="Berger S.L."/>
            <person name="Reinberg D."/>
            <person name="Wang J."/>
            <person name="Liebig J."/>
        </authorList>
    </citation>
    <scope>NUCLEOTIDE SEQUENCE [LARGE SCALE GENOMIC DNA]</scope>
    <source>
        <strain evidence="4">C129</strain>
    </source>
</reference>
<accession>E2AF12</accession>
<evidence type="ECO:0000256" key="1">
    <source>
        <dbReference type="ARBA" id="ARBA00007692"/>
    </source>
</evidence>
<comment type="similarity">
    <text evidence="1">Belongs to the mTERF family.</text>
</comment>
<dbReference type="Gene3D" id="1.25.70.10">
    <property type="entry name" value="Transcription termination factor 3, mitochondrial"/>
    <property type="match status" value="1"/>
</dbReference>
<dbReference type="GO" id="GO:0061668">
    <property type="term" value="P:mitochondrial ribosome assembly"/>
    <property type="evidence" value="ECO:0007669"/>
    <property type="project" value="TreeGrafter"/>
</dbReference>
<dbReference type="PANTHER" id="PTHR13068:SF112">
    <property type="entry name" value="TRANSCRIPTION TERMINATION FACTOR 3, MITOCHONDRIAL"/>
    <property type="match status" value="1"/>
</dbReference>
<dbReference type="EMBL" id="GL438984">
    <property type="protein sequence ID" value="EFN67967.1"/>
    <property type="molecule type" value="Genomic_DNA"/>
</dbReference>
<dbReference type="OrthoDB" id="637682at2759"/>
<protein>
    <submittedName>
        <fullName evidence="3">mTERF domain-containing protein 1, mitochondrial</fullName>
    </submittedName>
</protein>